<dbReference type="Proteomes" id="UP000653411">
    <property type="component" value="Unassembled WGS sequence"/>
</dbReference>
<dbReference type="PANTHER" id="PTHR38593">
    <property type="entry name" value="BLR2558 PROTEIN"/>
    <property type="match status" value="1"/>
</dbReference>
<proteinExistence type="predicted"/>
<dbReference type="AlphaFoldDB" id="A0A917XGE2"/>
<dbReference type="PANTHER" id="PTHR38593:SF1">
    <property type="entry name" value="BLR2558 PROTEIN"/>
    <property type="match status" value="1"/>
</dbReference>
<sequence length="260" mass="26840">MRFSWNVTGAFVIGGAMSLALAALVYPGALGAGTASASSDPVIAQTQWGPLTEADRDFVVKVRAAGLWEYPVGQIGLQKSTTKAVVTASRHLVDGHAALDTTCRRIAPLLNITLPNVASPQQQAFVFTLTADSGDQFDADFANILRMTHGSIFNTVAKIRSTTKNTLVRALADQANDTVLDHITVMEKTGLVNFDQTLLKQTSAPTLPASDLTPPPPSFGEPVVVLTPPPSATSTSVDIGAITAGEAGGGAVPGSGSTTG</sequence>
<dbReference type="Pfam" id="PF13628">
    <property type="entry name" value="DUF4142"/>
    <property type="match status" value="1"/>
</dbReference>
<dbReference type="InterPro" id="IPR025419">
    <property type="entry name" value="DUF4142"/>
</dbReference>
<evidence type="ECO:0000313" key="3">
    <source>
        <dbReference type="Proteomes" id="UP000653411"/>
    </source>
</evidence>
<accession>A0A917XGE2</accession>
<reference evidence="2" key="2">
    <citation type="submission" date="2020-09" db="EMBL/GenBank/DDBJ databases">
        <authorList>
            <person name="Sun Q."/>
            <person name="Zhou Y."/>
        </authorList>
    </citation>
    <scope>NUCLEOTIDE SEQUENCE</scope>
    <source>
        <strain evidence="2">CGMCC 4.7110</strain>
    </source>
</reference>
<keyword evidence="3" id="KW-1185">Reference proteome</keyword>
<organism evidence="2 3">
    <name type="scientific">Streptomyces fuscichromogenes</name>
    <dbReference type="NCBI Taxonomy" id="1324013"/>
    <lineage>
        <taxon>Bacteria</taxon>
        <taxon>Bacillati</taxon>
        <taxon>Actinomycetota</taxon>
        <taxon>Actinomycetes</taxon>
        <taxon>Kitasatosporales</taxon>
        <taxon>Streptomycetaceae</taxon>
        <taxon>Streptomyces</taxon>
    </lineage>
</organism>
<reference evidence="2" key="1">
    <citation type="journal article" date="2014" name="Int. J. Syst. Evol. Microbiol.">
        <title>Complete genome sequence of Corynebacterium casei LMG S-19264T (=DSM 44701T), isolated from a smear-ripened cheese.</title>
        <authorList>
            <consortium name="US DOE Joint Genome Institute (JGI-PGF)"/>
            <person name="Walter F."/>
            <person name="Albersmeier A."/>
            <person name="Kalinowski J."/>
            <person name="Ruckert C."/>
        </authorList>
    </citation>
    <scope>NUCLEOTIDE SEQUENCE</scope>
    <source>
        <strain evidence="2">CGMCC 4.7110</strain>
    </source>
</reference>
<name>A0A917XGE2_9ACTN</name>
<gene>
    <name evidence="2" type="ORF">GCM10011578_053740</name>
</gene>
<evidence type="ECO:0000313" key="2">
    <source>
        <dbReference type="EMBL" id="GGN22118.1"/>
    </source>
</evidence>
<evidence type="ECO:0000259" key="1">
    <source>
        <dbReference type="Pfam" id="PF13628"/>
    </source>
</evidence>
<feature type="domain" description="DUF4142" evidence="1">
    <location>
        <begin position="54"/>
        <end position="185"/>
    </location>
</feature>
<dbReference type="EMBL" id="BMML01000012">
    <property type="protein sequence ID" value="GGN22118.1"/>
    <property type="molecule type" value="Genomic_DNA"/>
</dbReference>
<protein>
    <recommendedName>
        <fullName evidence="1">DUF4142 domain-containing protein</fullName>
    </recommendedName>
</protein>
<comment type="caution">
    <text evidence="2">The sequence shown here is derived from an EMBL/GenBank/DDBJ whole genome shotgun (WGS) entry which is preliminary data.</text>
</comment>